<dbReference type="PANTHER" id="PTHR48090:SF7">
    <property type="entry name" value="RFBJ PROTEIN"/>
    <property type="match status" value="1"/>
</dbReference>
<gene>
    <name evidence="2" type="ORF">KSZ_11840</name>
</gene>
<organism evidence="2 3">
    <name type="scientific">Dictyobacter formicarum</name>
    <dbReference type="NCBI Taxonomy" id="2778368"/>
    <lineage>
        <taxon>Bacteria</taxon>
        <taxon>Bacillati</taxon>
        <taxon>Chloroflexota</taxon>
        <taxon>Ktedonobacteria</taxon>
        <taxon>Ktedonobacterales</taxon>
        <taxon>Dictyobacteraceae</taxon>
        <taxon>Dictyobacter</taxon>
    </lineage>
</organism>
<dbReference type="InterPro" id="IPR050256">
    <property type="entry name" value="Glycosyltransferase_2"/>
</dbReference>
<dbReference type="CDD" id="cd04179">
    <property type="entry name" value="DPM_DPG-synthase_like"/>
    <property type="match status" value="1"/>
</dbReference>
<dbReference type="EMBL" id="BNJJ01000003">
    <property type="protein sequence ID" value="GHO83178.1"/>
    <property type="molecule type" value="Genomic_DNA"/>
</dbReference>
<dbReference type="Proteomes" id="UP000635565">
    <property type="component" value="Unassembled WGS sequence"/>
</dbReference>
<proteinExistence type="predicted"/>
<dbReference type="SUPFAM" id="SSF53448">
    <property type="entry name" value="Nucleotide-diphospho-sugar transferases"/>
    <property type="match status" value="1"/>
</dbReference>
<dbReference type="Gene3D" id="3.90.550.10">
    <property type="entry name" value="Spore Coat Polysaccharide Biosynthesis Protein SpsA, Chain A"/>
    <property type="match status" value="1"/>
</dbReference>
<dbReference type="PANTHER" id="PTHR48090">
    <property type="entry name" value="UNDECAPRENYL-PHOSPHATE 4-DEOXY-4-FORMAMIDO-L-ARABINOSE TRANSFERASE-RELATED"/>
    <property type="match status" value="1"/>
</dbReference>
<reference evidence="2 3" key="1">
    <citation type="journal article" date="2021" name="Int. J. Syst. Evol. Microbiol.">
        <title>Reticulibacter mediterranei gen. nov., sp. nov., within the new family Reticulibacteraceae fam. nov., and Ktedonospora formicarum gen. nov., sp. nov., Ktedonobacter robiniae sp. nov., Dictyobacter formicarum sp. nov. and Dictyobacter arantiisoli sp. nov., belonging to the class Ktedonobacteria.</title>
        <authorList>
            <person name="Yabe S."/>
            <person name="Zheng Y."/>
            <person name="Wang C.M."/>
            <person name="Sakai Y."/>
            <person name="Abe K."/>
            <person name="Yokota A."/>
            <person name="Donadio S."/>
            <person name="Cavaletti L."/>
            <person name="Monciardini P."/>
        </authorList>
    </citation>
    <scope>NUCLEOTIDE SEQUENCE [LARGE SCALE GENOMIC DNA]</scope>
    <source>
        <strain evidence="2 3">SOSP1-9</strain>
    </source>
</reference>
<dbReference type="Pfam" id="PF00535">
    <property type="entry name" value="Glycos_transf_2"/>
    <property type="match status" value="1"/>
</dbReference>
<keyword evidence="3" id="KW-1185">Reference proteome</keyword>
<dbReference type="InterPro" id="IPR029044">
    <property type="entry name" value="Nucleotide-diphossugar_trans"/>
</dbReference>
<feature type="domain" description="Glycosyltransferase 2-like" evidence="1">
    <location>
        <begin position="11"/>
        <end position="164"/>
    </location>
</feature>
<evidence type="ECO:0000313" key="2">
    <source>
        <dbReference type="EMBL" id="GHO83178.1"/>
    </source>
</evidence>
<keyword evidence="2" id="KW-0808">Transferase</keyword>
<sequence length="275" mass="31132">MTNMEKEKIAILIPCYNEEQGIAKVIDDIPYQTLNKYGYEAIIIVIDNNSSDRTAEVAASKGARVIFERVKGKGNAIRRAFQCIDSDTDYIVMLDGDATYHAREMLRLIEPISNKFCDVVIGSRLGGKITKNAFKMQNRLANWMYTFLVRCFYGANITDVLSGYFAWRGDVIVGMRDHLESDGFSIEMEMISKMVKLNYSIYSVPITYSIRTGETKLAPMKDGLKILYTFSRNLFWSPPKEAPGKKAIVNEHNGREHSLARQLIVSGYAGMESEQ</sequence>
<protein>
    <submittedName>
        <fullName evidence="2">Glycosyl transferase</fullName>
    </submittedName>
</protein>
<comment type="caution">
    <text evidence="2">The sequence shown here is derived from an EMBL/GenBank/DDBJ whole genome shotgun (WGS) entry which is preliminary data.</text>
</comment>
<evidence type="ECO:0000313" key="3">
    <source>
        <dbReference type="Proteomes" id="UP000635565"/>
    </source>
</evidence>
<dbReference type="InterPro" id="IPR001173">
    <property type="entry name" value="Glyco_trans_2-like"/>
</dbReference>
<dbReference type="GO" id="GO:0016740">
    <property type="term" value="F:transferase activity"/>
    <property type="evidence" value="ECO:0007669"/>
    <property type="project" value="UniProtKB-KW"/>
</dbReference>
<evidence type="ECO:0000259" key="1">
    <source>
        <dbReference type="Pfam" id="PF00535"/>
    </source>
</evidence>
<name>A0ABQ3VCQ5_9CHLR</name>
<accession>A0ABQ3VCQ5</accession>